<dbReference type="Gene3D" id="3.30.70.270">
    <property type="match status" value="1"/>
</dbReference>
<dbReference type="InterPro" id="IPR043128">
    <property type="entry name" value="Rev_trsase/Diguanyl_cyclase"/>
</dbReference>
<sequence>MKPLSSVVILWIFCIWNSFPTGSFDTHTQEEQALITPDQKSHTVVWYHAPFANNDTGISRISIGLDITERKAAEARLVWLAERDPLTELYNRRYFQDALQKLFGCRIKAPFYHWI</sequence>
<protein>
    <submittedName>
        <fullName evidence="1">Uncharacterized protein</fullName>
    </submittedName>
</protein>
<proteinExistence type="predicted"/>
<name>A0A455UAK0_9GAMM</name>
<dbReference type="KEGG" id="hsr:HSBAA_45320"/>
<dbReference type="SUPFAM" id="SSF55785">
    <property type="entry name" value="PYP-like sensor domain (PAS domain)"/>
    <property type="match status" value="1"/>
</dbReference>
<dbReference type="AlphaFoldDB" id="A0A455UAK0"/>
<gene>
    <name evidence="1" type="ORF">HSBAA_45320</name>
</gene>
<accession>A0A455UAK0</accession>
<organism evidence="1">
    <name type="scientific">Vreelandella sulfidaeris</name>
    <dbReference type="NCBI Taxonomy" id="115553"/>
    <lineage>
        <taxon>Bacteria</taxon>
        <taxon>Pseudomonadati</taxon>
        <taxon>Pseudomonadota</taxon>
        <taxon>Gammaproteobacteria</taxon>
        <taxon>Oceanospirillales</taxon>
        <taxon>Halomonadaceae</taxon>
        <taxon>Vreelandella</taxon>
    </lineage>
</organism>
<reference evidence="1" key="1">
    <citation type="journal article" date="2019" name="Microbiol. Resour. Announc.">
        <title>Complete Genome Sequence of Halomonas sulfidaeris Strain Esulfide1 Isolated from a Metal Sulfide Rock at a Depth of 2,200 Meters, Obtained Using Nanopore Sequencing.</title>
        <authorList>
            <person name="Saito M."/>
            <person name="Nishigata A."/>
            <person name="Galipon J."/>
            <person name="Arakawa K."/>
        </authorList>
    </citation>
    <scope>NUCLEOTIDE SEQUENCE [LARGE SCALE GENOMIC DNA]</scope>
    <source>
        <strain evidence="1">ATCC BAA-803</strain>
    </source>
</reference>
<evidence type="ECO:0000313" key="1">
    <source>
        <dbReference type="EMBL" id="BBI63226.1"/>
    </source>
</evidence>
<dbReference type="InterPro" id="IPR035965">
    <property type="entry name" value="PAS-like_dom_sf"/>
</dbReference>
<dbReference type="EMBL" id="AP019514">
    <property type="protein sequence ID" value="BBI63226.1"/>
    <property type="molecule type" value="Genomic_DNA"/>
</dbReference>
<dbReference type="Proteomes" id="UP000320231">
    <property type="component" value="Chromosome"/>
</dbReference>